<keyword evidence="3" id="KW-1185">Reference proteome</keyword>
<protein>
    <submittedName>
        <fullName evidence="2">Uncharacterized protein</fullName>
    </submittedName>
</protein>
<comment type="caution">
    <text evidence="2">The sequence shown here is derived from an EMBL/GenBank/DDBJ whole genome shotgun (WGS) entry which is preliminary data.</text>
</comment>
<feature type="chain" id="PRO_5017377699" evidence="1">
    <location>
        <begin position="22"/>
        <end position="37"/>
    </location>
</feature>
<feature type="signal peptide" evidence="1">
    <location>
        <begin position="1"/>
        <end position="21"/>
    </location>
</feature>
<organism evidence="2 3">
    <name type="scientific">Trifolium medium</name>
    <dbReference type="NCBI Taxonomy" id="97028"/>
    <lineage>
        <taxon>Eukaryota</taxon>
        <taxon>Viridiplantae</taxon>
        <taxon>Streptophyta</taxon>
        <taxon>Embryophyta</taxon>
        <taxon>Tracheophyta</taxon>
        <taxon>Spermatophyta</taxon>
        <taxon>Magnoliopsida</taxon>
        <taxon>eudicotyledons</taxon>
        <taxon>Gunneridae</taxon>
        <taxon>Pentapetalae</taxon>
        <taxon>rosids</taxon>
        <taxon>fabids</taxon>
        <taxon>Fabales</taxon>
        <taxon>Fabaceae</taxon>
        <taxon>Papilionoideae</taxon>
        <taxon>50 kb inversion clade</taxon>
        <taxon>NPAAA clade</taxon>
        <taxon>Hologalegina</taxon>
        <taxon>IRL clade</taxon>
        <taxon>Trifolieae</taxon>
        <taxon>Trifolium</taxon>
    </lineage>
</organism>
<evidence type="ECO:0000313" key="3">
    <source>
        <dbReference type="Proteomes" id="UP000265520"/>
    </source>
</evidence>
<sequence>MVAPPVRWLLAFCAFASPFSGFSLKNSAEHSYAGAST</sequence>
<feature type="non-terminal residue" evidence="2">
    <location>
        <position position="37"/>
    </location>
</feature>
<proteinExistence type="predicted"/>
<dbReference type="EMBL" id="LXQA010864251">
    <property type="protein sequence ID" value="MCI74606.1"/>
    <property type="molecule type" value="Genomic_DNA"/>
</dbReference>
<dbReference type="Proteomes" id="UP000265520">
    <property type="component" value="Unassembled WGS sequence"/>
</dbReference>
<evidence type="ECO:0000256" key="1">
    <source>
        <dbReference type="SAM" id="SignalP"/>
    </source>
</evidence>
<dbReference type="AlphaFoldDB" id="A0A392UQ67"/>
<evidence type="ECO:0000313" key="2">
    <source>
        <dbReference type="EMBL" id="MCI74606.1"/>
    </source>
</evidence>
<keyword evidence="1" id="KW-0732">Signal</keyword>
<name>A0A392UQ67_9FABA</name>
<accession>A0A392UQ67</accession>
<reference evidence="2 3" key="1">
    <citation type="journal article" date="2018" name="Front. Plant Sci.">
        <title>Red Clover (Trifolium pratense) and Zigzag Clover (T. medium) - A Picture of Genomic Similarities and Differences.</title>
        <authorList>
            <person name="Dluhosova J."/>
            <person name="Istvanek J."/>
            <person name="Nedelnik J."/>
            <person name="Repkova J."/>
        </authorList>
    </citation>
    <scope>NUCLEOTIDE SEQUENCE [LARGE SCALE GENOMIC DNA]</scope>
    <source>
        <strain evidence="3">cv. 10/8</strain>
        <tissue evidence="2">Leaf</tissue>
    </source>
</reference>